<name>A0A074ZRX8_OPIVI</name>
<gene>
    <name evidence="1" type="ORF">T265_16320</name>
</gene>
<dbReference type="AlphaFoldDB" id="A0A074ZRX8"/>
<protein>
    <submittedName>
        <fullName evidence="1">Uncharacterized protein</fullName>
    </submittedName>
</protein>
<dbReference type="GeneID" id="20330485"/>
<dbReference type="KEGG" id="ovi:T265_16320"/>
<evidence type="ECO:0000313" key="2">
    <source>
        <dbReference type="Proteomes" id="UP000054324"/>
    </source>
</evidence>
<accession>A0A074ZRX8</accession>
<organism evidence="1 2">
    <name type="scientific">Opisthorchis viverrini</name>
    <name type="common">Southeast Asian liver fluke</name>
    <dbReference type="NCBI Taxonomy" id="6198"/>
    <lineage>
        <taxon>Eukaryota</taxon>
        <taxon>Metazoa</taxon>
        <taxon>Spiralia</taxon>
        <taxon>Lophotrochozoa</taxon>
        <taxon>Platyhelminthes</taxon>
        <taxon>Trematoda</taxon>
        <taxon>Digenea</taxon>
        <taxon>Opisthorchiida</taxon>
        <taxon>Opisthorchiata</taxon>
        <taxon>Opisthorchiidae</taxon>
        <taxon>Opisthorchis</taxon>
    </lineage>
</organism>
<dbReference type="CTD" id="20330485"/>
<sequence>DVDYLHDLESRLELGQLQHQLCVELSQLLDSRRSAAYSPRRTRSPLRPVTDGELQEAIFKLSHGPLLSLSEMFTDYADKFGLHECKLVLLWVGDSQ</sequence>
<feature type="non-terminal residue" evidence="1">
    <location>
        <position position="96"/>
    </location>
</feature>
<dbReference type="OrthoDB" id="338970at2759"/>
<dbReference type="STRING" id="6198.A0A074ZRX8"/>
<keyword evidence="2" id="KW-1185">Reference proteome</keyword>
<feature type="non-terminal residue" evidence="1">
    <location>
        <position position="1"/>
    </location>
</feature>
<evidence type="ECO:0000313" key="1">
    <source>
        <dbReference type="EMBL" id="KER18064.1"/>
    </source>
</evidence>
<dbReference type="Gene3D" id="1.20.120.1050">
    <property type="match status" value="1"/>
</dbReference>
<reference evidence="1 2" key="1">
    <citation type="submission" date="2013-11" db="EMBL/GenBank/DDBJ databases">
        <title>Opisthorchis viverrini - life in the bile duct.</title>
        <authorList>
            <person name="Young N.D."/>
            <person name="Nagarajan N."/>
            <person name="Lin S.J."/>
            <person name="Korhonen P.K."/>
            <person name="Jex A.R."/>
            <person name="Hall R.S."/>
            <person name="Safavi-Hemami H."/>
            <person name="Kaewkong W."/>
            <person name="Bertrand D."/>
            <person name="Gao S."/>
            <person name="Seet Q."/>
            <person name="Wongkham S."/>
            <person name="Teh B.T."/>
            <person name="Wongkham C."/>
            <person name="Intapan P.M."/>
            <person name="Maleewong W."/>
            <person name="Yang X."/>
            <person name="Hu M."/>
            <person name="Wang Z."/>
            <person name="Hofmann A."/>
            <person name="Sternberg P.W."/>
            <person name="Tan P."/>
            <person name="Wang J."/>
            <person name="Gasser R.B."/>
        </authorList>
    </citation>
    <scope>NUCLEOTIDE SEQUENCE [LARGE SCALE GENOMIC DNA]</scope>
</reference>
<proteinExistence type="predicted"/>
<dbReference type="Proteomes" id="UP000054324">
    <property type="component" value="Unassembled WGS sequence"/>
</dbReference>
<dbReference type="RefSeq" id="XP_009178189.1">
    <property type="nucleotide sequence ID" value="XM_009179925.1"/>
</dbReference>
<dbReference type="EMBL" id="KL613509">
    <property type="protein sequence ID" value="KER18064.1"/>
    <property type="molecule type" value="Genomic_DNA"/>
</dbReference>